<dbReference type="Proteomes" id="UP001597326">
    <property type="component" value="Unassembled WGS sequence"/>
</dbReference>
<protein>
    <submittedName>
        <fullName evidence="2">Uncharacterized protein</fullName>
    </submittedName>
</protein>
<evidence type="ECO:0000313" key="2">
    <source>
        <dbReference type="EMBL" id="MFD1889272.1"/>
    </source>
</evidence>
<sequence>MRRLLAALLALVACTVLAFALWRGPRQEPVTVEVVQSSYAISGTQQVAAVADRVAVVQVVEEQTGTTVQGLPATRFRVRTLDVMKGALPVDAVVTQLGGLDERRHKLVLVDGDTRLLPGKVALVAMVEHGSEHLLIPLGGTRVLPVLESGADTWRSSPAVTGMAGALAQLPSANQALAERPGQRDRVR</sequence>
<reference evidence="3" key="1">
    <citation type="journal article" date="2019" name="Int. J. Syst. Evol. Microbiol.">
        <title>The Global Catalogue of Microorganisms (GCM) 10K type strain sequencing project: providing services to taxonomists for standard genome sequencing and annotation.</title>
        <authorList>
            <consortium name="The Broad Institute Genomics Platform"/>
            <consortium name="The Broad Institute Genome Sequencing Center for Infectious Disease"/>
            <person name="Wu L."/>
            <person name="Ma J."/>
        </authorList>
    </citation>
    <scope>NUCLEOTIDE SEQUENCE [LARGE SCALE GENOMIC DNA]</scope>
    <source>
        <strain evidence="3">CAIM 431</strain>
    </source>
</reference>
<comment type="caution">
    <text evidence="2">The sequence shown here is derived from an EMBL/GenBank/DDBJ whole genome shotgun (WGS) entry which is preliminary data.</text>
</comment>
<proteinExistence type="predicted"/>
<dbReference type="EMBL" id="JBHUFZ010000008">
    <property type="protein sequence ID" value="MFD1889272.1"/>
    <property type="molecule type" value="Genomic_DNA"/>
</dbReference>
<accession>A0ABW4RSH6</accession>
<dbReference type="RefSeq" id="WP_343872268.1">
    <property type="nucleotide sequence ID" value="NZ_BAAAIX010000007.1"/>
</dbReference>
<evidence type="ECO:0000256" key="1">
    <source>
        <dbReference type="SAM" id="SignalP"/>
    </source>
</evidence>
<gene>
    <name evidence="2" type="ORF">ACFSCS_03600</name>
</gene>
<evidence type="ECO:0000313" key="3">
    <source>
        <dbReference type="Proteomes" id="UP001597326"/>
    </source>
</evidence>
<feature type="chain" id="PRO_5047344615" evidence="1">
    <location>
        <begin position="19"/>
        <end position="188"/>
    </location>
</feature>
<keyword evidence="3" id="KW-1185">Reference proteome</keyword>
<keyword evidence="1" id="KW-0732">Signal</keyword>
<feature type="signal peptide" evidence="1">
    <location>
        <begin position="1"/>
        <end position="18"/>
    </location>
</feature>
<organism evidence="2 3">
    <name type="scientific">Luteococcus peritonei</name>
    <dbReference type="NCBI Taxonomy" id="88874"/>
    <lineage>
        <taxon>Bacteria</taxon>
        <taxon>Bacillati</taxon>
        <taxon>Actinomycetota</taxon>
        <taxon>Actinomycetes</taxon>
        <taxon>Propionibacteriales</taxon>
        <taxon>Propionibacteriaceae</taxon>
        <taxon>Luteococcus</taxon>
    </lineage>
</organism>
<name>A0ABW4RSH6_9ACTN</name>